<proteinExistence type="predicted"/>
<organism evidence="3 4">
    <name type="scientific">Thiocapsa roseopersicina</name>
    <dbReference type="NCBI Taxonomy" id="1058"/>
    <lineage>
        <taxon>Bacteria</taxon>
        <taxon>Pseudomonadati</taxon>
        <taxon>Pseudomonadota</taxon>
        <taxon>Gammaproteobacteria</taxon>
        <taxon>Chromatiales</taxon>
        <taxon>Chromatiaceae</taxon>
        <taxon>Thiocapsa</taxon>
    </lineage>
</organism>
<dbReference type="CDD" id="cd02440">
    <property type="entry name" value="AdoMet_MTases"/>
    <property type="match status" value="1"/>
</dbReference>
<keyword evidence="4" id="KW-1185">Reference proteome</keyword>
<evidence type="ECO:0000256" key="1">
    <source>
        <dbReference type="SAM" id="SignalP"/>
    </source>
</evidence>
<gene>
    <name evidence="3" type="ORF">SAMN05421783_12422</name>
</gene>
<reference evidence="4" key="1">
    <citation type="submission" date="2016-10" db="EMBL/GenBank/DDBJ databases">
        <authorList>
            <person name="Varghese N."/>
            <person name="Submissions S."/>
        </authorList>
    </citation>
    <scope>NUCLEOTIDE SEQUENCE [LARGE SCALE GENOMIC DNA]</scope>
    <source>
        <strain evidence="4">DSM 217</strain>
    </source>
</reference>
<dbReference type="GO" id="GO:0008168">
    <property type="term" value="F:methyltransferase activity"/>
    <property type="evidence" value="ECO:0007669"/>
    <property type="project" value="UniProtKB-KW"/>
</dbReference>
<evidence type="ECO:0000313" key="3">
    <source>
        <dbReference type="EMBL" id="SDX39522.1"/>
    </source>
</evidence>
<protein>
    <submittedName>
        <fullName evidence="3">Predicted methyltransferase</fullName>
    </submittedName>
</protein>
<dbReference type="AlphaFoldDB" id="A0A1H3BC70"/>
<dbReference type="GO" id="GO:0032259">
    <property type="term" value="P:methylation"/>
    <property type="evidence" value="ECO:0007669"/>
    <property type="project" value="UniProtKB-KW"/>
</dbReference>
<feature type="signal peptide" evidence="1">
    <location>
        <begin position="1"/>
        <end position="24"/>
    </location>
</feature>
<dbReference type="STRING" id="1058.SAMN05421783_12422"/>
<feature type="domain" description="Methyltransferase type 12" evidence="2">
    <location>
        <begin position="77"/>
        <end position="173"/>
    </location>
</feature>
<dbReference type="InterPro" id="IPR013217">
    <property type="entry name" value="Methyltransf_12"/>
</dbReference>
<feature type="chain" id="PRO_5011598479" evidence="1">
    <location>
        <begin position="25"/>
        <end position="231"/>
    </location>
</feature>
<dbReference type="PANTHER" id="PTHR43861">
    <property type="entry name" value="TRANS-ACONITATE 2-METHYLTRANSFERASE-RELATED"/>
    <property type="match status" value="1"/>
</dbReference>
<keyword evidence="3" id="KW-0489">Methyltransferase</keyword>
<dbReference type="Gene3D" id="3.40.50.150">
    <property type="entry name" value="Vaccinia Virus protein VP39"/>
    <property type="match status" value="1"/>
</dbReference>
<dbReference type="EMBL" id="FNNZ01000024">
    <property type="protein sequence ID" value="SDX39522.1"/>
    <property type="molecule type" value="Genomic_DNA"/>
</dbReference>
<accession>A0A1H3BC70</accession>
<dbReference type="SUPFAM" id="SSF53335">
    <property type="entry name" value="S-adenosyl-L-methionine-dependent methyltransferases"/>
    <property type="match status" value="1"/>
</dbReference>
<keyword evidence="1" id="KW-0732">Signal</keyword>
<keyword evidence="3" id="KW-0808">Transferase</keyword>
<dbReference type="Proteomes" id="UP000198816">
    <property type="component" value="Unassembled WGS sequence"/>
</dbReference>
<dbReference type="RefSeq" id="WP_175534714.1">
    <property type="nucleotide sequence ID" value="NZ_FNNZ01000024.1"/>
</dbReference>
<dbReference type="Pfam" id="PF08242">
    <property type="entry name" value="Methyltransf_12"/>
    <property type="match status" value="1"/>
</dbReference>
<evidence type="ECO:0000259" key="2">
    <source>
        <dbReference type="Pfam" id="PF08242"/>
    </source>
</evidence>
<dbReference type="PANTHER" id="PTHR43861:SF1">
    <property type="entry name" value="TRANS-ACONITATE 2-METHYLTRANSFERASE"/>
    <property type="match status" value="1"/>
</dbReference>
<sequence>MPSHRCLPTLLLPLVLLGHPTAHAEPPAVGPDMNAYYHGADHDRWREIFESDGREVYDRRFEILEALKIRPGMRIADVGAGSGLYTMLFAEAVGPSGRVFAVDISESFVTAIAARAAEAGLGNVLTVLSGQKSTELPPASVDLVFTSDTYHHFEYPRAMLDSIRAALVPGGILAIIDFRREPGVSNRWILGHVRAGREEVIGEVEQAGFKLSDEPIKLRGNYFLLFRKVDA</sequence>
<evidence type="ECO:0000313" key="4">
    <source>
        <dbReference type="Proteomes" id="UP000198816"/>
    </source>
</evidence>
<dbReference type="InterPro" id="IPR029063">
    <property type="entry name" value="SAM-dependent_MTases_sf"/>
</dbReference>
<name>A0A1H3BC70_THIRO</name>